<comment type="caution">
    <text evidence="3">The sequence shown here is derived from an EMBL/GenBank/DDBJ whole genome shotgun (WGS) entry which is preliminary data.</text>
</comment>
<evidence type="ECO:0000313" key="4">
    <source>
        <dbReference type="Proteomes" id="UP001551675"/>
    </source>
</evidence>
<organism evidence="3 4">
    <name type="scientific">Microtetraspora glauca</name>
    <dbReference type="NCBI Taxonomy" id="1996"/>
    <lineage>
        <taxon>Bacteria</taxon>
        <taxon>Bacillati</taxon>
        <taxon>Actinomycetota</taxon>
        <taxon>Actinomycetes</taxon>
        <taxon>Streptosporangiales</taxon>
        <taxon>Streptosporangiaceae</taxon>
        <taxon>Microtetraspora</taxon>
    </lineage>
</organism>
<keyword evidence="1 3" id="KW-0378">Hydrolase</keyword>
<dbReference type="InterPro" id="IPR050345">
    <property type="entry name" value="Aliph_Amidase/BUP"/>
</dbReference>
<proteinExistence type="predicted"/>
<dbReference type="Pfam" id="PF00795">
    <property type="entry name" value="CN_hydrolase"/>
    <property type="match status" value="1"/>
</dbReference>
<evidence type="ECO:0000256" key="1">
    <source>
        <dbReference type="ARBA" id="ARBA00022801"/>
    </source>
</evidence>
<dbReference type="RefSeq" id="WP_358140155.1">
    <property type="nucleotide sequence ID" value="NZ_JBFALK010000026.1"/>
</dbReference>
<evidence type="ECO:0000259" key="2">
    <source>
        <dbReference type="PROSITE" id="PS50263"/>
    </source>
</evidence>
<dbReference type="GO" id="GO:0016787">
    <property type="term" value="F:hydrolase activity"/>
    <property type="evidence" value="ECO:0007669"/>
    <property type="project" value="UniProtKB-KW"/>
</dbReference>
<feature type="domain" description="CN hydrolase" evidence="2">
    <location>
        <begin position="8"/>
        <end position="272"/>
    </location>
</feature>
<dbReference type="InterPro" id="IPR003010">
    <property type="entry name" value="C-N_Hydrolase"/>
</dbReference>
<protein>
    <submittedName>
        <fullName evidence="3">Nitrilase-related carbon-nitrogen hydrolase</fullName>
    </submittedName>
</protein>
<keyword evidence="4" id="KW-1185">Reference proteome</keyword>
<gene>
    <name evidence="3" type="ORF">AB0I59_35885</name>
</gene>
<sequence>MSLDPGDFLAVACQMDTVDGAVGQNLKQMVTMIDWAMEGYSALGVPVRLIVFPELAIHGSVGATYADKRRHAIELPGPEIEELAEKARTHGVYLVAGTVFEYEPEYDAVFNTLVMLAPSGEIALRYRKVNVWYPLETTQSPIDLLGEGYDTARFPLFPVAHTEIGTIGGLICYDGFFPEVTRQLAAEGAEIFVRASAIMDPWGSGPTGASVMTDRMRSLENLAYTVSAQRGSSPRTGPPFSWPGRSSIVDFEGRVLSEAERGEEIIMARIDANRVRAYRESVLGGNMLAHNRTEAYDYLTRPGPGPRPRLSTGRTVSETEHFATAREQNDAYWAGYYERDPFWRRRRDLAARERDA</sequence>
<dbReference type="SUPFAM" id="SSF56317">
    <property type="entry name" value="Carbon-nitrogen hydrolase"/>
    <property type="match status" value="1"/>
</dbReference>
<dbReference type="Proteomes" id="UP001551675">
    <property type="component" value="Unassembled WGS sequence"/>
</dbReference>
<dbReference type="InterPro" id="IPR036526">
    <property type="entry name" value="C-N_Hydrolase_sf"/>
</dbReference>
<dbReference type="Gene3D" id="3.60.110.10">
    <property type="entry name" value="Carbon-nitrogen hydrolase"/>
    <property type="match status" value="1"/>
</dbReference>
<dbReference type="PANTHER" id="PTHR43674:SF2">
    <property type="entry name" value="BETA-UREIDOPROPIONASE"/>
    <property type="match status" value="1"/>
</dbReference>
<accession>A0ABV3GQV5</accession>
<dbReference type="EMBL" id="JBFALK010000026">
    <property type="protein sequence ID" value="MEV0974003.1"/>
    <property type="molecule type" value="Genomic_DNA"/>
</dbReference>
<dbReference type="PANTHER" id="PTHR43674">
    <property type="entry name" value="NITRILASE C965.09-RELATED"/>
    <property type="match status" value="1"/>
</dbReference>
<name>A0ABV3GQV5_MICGL</name>
<reference evidence="3 4" key="1">
    <citation type="submission" date="2024-06" db="EMBL/GenBank/DDBJ databases">
        <title>The Natural Products Discovery Center: Release of the First 8490 Sequenced Strains for Exploring Actinobacteria Biosynthetic Diversity.</title>
        <authorList>
            <person name="Kalkreuter E."/>
            <person name="Kautsar S.A."/>
            <person name="Yang D."/>
            <person name="Bader C.D."/>
            <person name="Teijaro C.N."/>
            <person name="Fluegel L."/>
            <person name="Davis C.M."/>
            <person name="Simpson J.R."/>
            <person name="Lauterbach L."/>
            <person name="Steele A.D."/>
            <person name="Gui C."/>
            <person name="Meng S."/>
            <person name="Li G."/>
            <person name="Viehrig K."/>
            <person name="Ye F."/>
            <person name="Su P."/>
            <person name="Kiefer A.F."/>
            <person name="Nichols A."/>
            <person name="Cepeda A.J."/>
            <person name="Yan W."/>
            <person name="Fan B."/>
            <person name="Jiang Y."/>
            <person name="Adhikari A."/>
            <person name="Zheng C.-J."/>
            <person name="Schuster L."/>
            <person name="Cowan T.M."/>
            <person name="Smanski M.J."/>
            <person name="Chevrette M.G."/>
            <person name="De Carvalho L.P.S."/>
            <person name="Shen B."/>
        </authorList>
    </citation>
    <scope>NUCLEOTIDE SEQUENCE [LARGE SCALE GENOMIC DNA]</scope>
    <source>
        <strain evidence="3 4">NPDC050100</strain>
    </source>
</reference>
<evidence type="ECO:0000313" key="3">
    <source>
        <dbReference type="EMBL" id="MEV0974003.1"/>
    </source>
</evidence>
<dbReference type="PROSITE" id="PS50263">
    <property type="entry name" value="CN_HYDROLASE"/>
    <property type="match status" value="1"/>
</dbReference>